<dbReference type="InterPro" id="IPR021445">
    <property type="entry name" value="DUF3095"/>
</dbReference>
<accession>A0AA42CLM6</accession>
<proteinExistence type="predicted"/>
<dbReference type="Proteomes" id="UP001165667">
    <property type="component" value="Unassembled WGS sequence"/>
</dbReference>
<evidence type="ECO:0000313" key="2">
    <source>
        <dbReference type="Proteomes" id="UP001165667"/>
    </source>
</evidence>
<keyword evidence="2" id="KW-1185">Reference proteome</keyword>
<organism evidence="1 2">
    <name type="scientific">Lichenifustis flavocetrariae</name>
    <dbReference type="NCBI Taxonomy" id="2949735"/>
    <lineage>
        <taxon>Bacteria</taxon>
        <taxon>Pseudomonadati</taxon>
        <taxon>Pseudomonadota</taxon>
        <taxon>Alphaproteobacteria</taxon>
        <taxon>Hyphomicrobiales</taxon>
        <taxon>Lichenihabitantaceae</taxon>
        <taxon>Lichenifustis</taxon>
    </lineage>
</organism>
<dbReference type="EMBL" id="JAMOIM010000016">
    <property type="protein sequence ID" value="MCW6510576.1"/>
    <property type="molecule type" value="Genomic_DNA"/>
</dbReference>
<dbReference type="RefSeq" id="WP_282586948.1">
    <property type="nucleotide sequence ID" value="NZ_JAMOIM010000016.1"/>
</dbReference>
<name>A0AA42CLM6_9HYPH</name>
<dbReference type="Pfam" id="PF11294">
    <property type="entry name" value="DUF3095"/>
    <property type="match status" value="1"/>
</dbReference>
<evidence type="ECO:0000313" key="1">
    <source>
        <dbReference type="EMBL" id="MCW6510576.1"/>
    </source>
</evidence>
<reference evidence="1" key="1">
    <citation type="submission" date="2022-05" db="EMBL/GenBank/DDBJ databases">
        <authorList>
            <person name="Pankratov T."/>
        </authorList>
    </citation>
    <scope>NUCLEOTIDE SEQUENCE</scope>
    <source>
        <strain evidence="1">BP6-180914</strain>
    </source>
</reference>
<comment type="caution">
    <text evidence="1">The sequence shown here is derived from an EMBL/GenBank/DDBJ whole genome shotgun (WGS) entry which is preliminary data.</text>
</comment>
<protein>
    <submittedName>
        <fullName evidence="1">DUF3095 domain-containing protein</fullName>
    </submittedName>
</protein>
<dbReference type="AlphaFoldDB" id="A0AA42CLM6"/>
<sequence>MNDFYASLPTFTAFERIVDADAYRALPADWVIGIADVVSSTAAVAQGRYKAVNTAGAAVVSAVANALKTLDFAYVFTGDGMACAVAPSLEGNLRLALGATVGWVGAALSLELRSAVVTVAQIREAGHDVRVARFKPSPHVTYAMFSGGGLAWAEAALKSGALPQVERYDNKHPDLSGLSCRFKPIPAQEGVMLSLIVTPRGTGADASFRELVNDLLTMIGAGAGRPVPIEGPNWGWPPDGLDAEARLQRRPGQSLLMSRITVGLRTLAAAVIVNLGRPVGGFSPKRYRAQIGENSDFRKFEDGLMMTVDCSPALSDSIEARLTEARGQGFIEFGIHRQDSALLTCIVPSPSLPGHIHFVDGAGGGYTMAAQNLKQARIRGQTMAQSELSGALG</sequence>
<gene>
    <name evidence="1" type="ORF">M8523_21385</name>
</gene>